<dbReference type="Pfam" id="PF18134">
    <property type="entry name" value="AGS_C"/>
    <property type="match status" value="1"/>
</dbReference>
<evidence type="ECO:0000313" key="2">
    <source>
        <dbReference type="EMBL" id="RHF72159.1"/>
    </source>
</evidence>
<dbReference type="SUPFAM" id="SSF55073">
    <property type="entry name" value="Nucleotide cyclase"/>
    <property type="match status" value="1"/>
</dbReference>
<organism evidence="2 3">
    <name type="scientific">Fusobacterium mortiferum</name>
    <dbReference type="NCBI Taxonomy" id="850"/>
    <lineage>
        <taxon>Bacteria</taxon>
        <taxon>Fusobacteriati</taxon>
        <taxon>Fusobacteriota</taxon>
        <taxon>Fusobacteriia</taxon>
        <taxon>Fusobacteriales</taxon>
        <taxon>Fusobacteriaceae</taxon>
        <taxon>Fusobacterium</taxon>
    </lineage>
</organism>
<dbReference type="Gene3D" id="3.30.70.1230">
    <property type="entry name" value="Nucleotide cyclase"/>
    <property type="match status" value="1"/>
</dbReference>
<dbReference type="InterPro" id="IPR040511">
    <property type="entry name" value="AGS_C"/>
</dbReference>
<comment type="caution">
    <text evidence="2">The sequence shown here is derived from an EMBL/GenBank/DDBJ whole genome shotgun (WGS) entry which is preliminary data.</text>
</comment>
<evidence type="ECO:0000259" key="1">
    <source>
        <dbReference type="Pfam" id="PF18134"/>
    </source>
</evidence>
<accession>A0A414PUA1</accession>
<gene>
    <name evidence="2" type="ORF">DW663_07350</name>
</gene>
<proteinExistence type="predicted"/>
<dbReference type="InterPro" id="IPR029787">
    <property type="entry name" value="Nucleotide_cyclase"/>
</dbReference>
<sequence length="429" mass="50687">MTNNLNIFEKISNNILTEKMKKELLLKNDSKYTKYLNTYSACESISSEEKESFNLKRELRKYFNRKPKYPEEIGDHPDFKHLKDTNETEKHYIVSIFVDIKGSTKLATIKGLSLDEVREIKNRILTTAISIFQVFDGHIHRLQGDAIFAFFGRKNKKKEEAIIEALNAASILQFIFKNVISPVFDKVGYPKIDIRTGIDFGDNEDVLWSKYGIENCHEITTTSIHTDLAAKLQHKARANSIMIGENIRTELDLPEEFYRIKKRQENGLCIEEEFILKHKEFKYKMWEFNWEKYLGYFQQLPQNPYLPVRYSFAPFQDFEVRCFYNINDILYEYNRNSTALEKDLDLFFELKIINPYLKNLITNVIWEVNNRGVEATLNEKNLAFETPCLNKNFYHCRQMTKYKGHHYMKVKIIGHGRILGEDMFGVFIK</sequence>
<evidence type="ECO:0000313" key="3">
    <source>
        <dbReference type="Proteomes" id="UP000284676"/>
    </source>
</evidence>
<dbReference type="EMBL" id="QRHL01000010">
    <property type="protein sequence ID" value="RHF72159.1"/>
    <property type="molecule type" value="Genomic_DNA"/>
</dbReference>
<protein>
    <recommendedName>
        <fullName evidence="1">Adenylyl/Guanylyl and SMODS C-terminal sensor domain-containing protein</fullName>
    </recommendedName>
</protein>
<feature type="domain" description="Adenylyl/Guanylyl and SMODS C-terminal sensor" evidence="1">
    <location>
        <begin position="313"/>
        <end position="429"/>
    </location>
</feature>
<dbReference type="AlphaFoldDB" id="A0A414PUA1"/>
<dbReference type="RefSeq" id="WP_118234415.1">
    <property type="nucleotide sequence ID" value="NZ_QRHL01000010.1"/>
</dbReference>
<reference evidence="2 3" key="1">
    <citation type="submission" date="2018-08" db="EMBL/GenBank/DDBJ databases">
        <title>A genome reference for cultivated species of the human gut microbiota.</title>
        <authorList>
            <person name="Zou Y."/>
            <person name="Xue W."/>
            <person name="Luo G."/>
        </authorList>
    </citation>
    <scope>NUCLEOTIDE SEQUENCE [LARGE SCALE GENOMIC DNA]</scope>
    <source>
        <strain evidence="2 3">AM25-1</strain>
    </source>
</reference>
<dbReference type="Proteomes" id="UP000284676">
    <property type="component" value="Unassembled WGS sequence"/>
</dbReference>
<name>A0A414PUA1_FUSMR</name>